<dbReference type="EMBL" id="JBGFUD010007699">
    <property type="protein sequence ID" value="MFH4981693.1"/>
    <property type="molecule type" value="Genomic_DNA"/>
</dbReference>
<dbReference type="PANTHER" id="PTHR13405">
    <property type="entry name" value="NUCLEAR PORE COMPLEX PROTEIN NUP133"/>
    <property type="match status" value="1"/>
</dbReference>
<dbReference type="InterPro" id="IPR037624">
    <property type="entry name" value="Nup133-like"/>
</dbReference>
<dbReference type="InterPro" id="IPR015943">
    <property type="entry name" value="WD40/YVTN_repeat-like_dom_sf"/>
</dbReference>
<comment type="subcellular location">
    <subcellularLocation>
        <location evidence="1">Nucleus</location>
    </subcellularLocation>
</comment>
<evidence type="ECO:0000313" key="5">
    <source>
        <dbReference type="EMBL" id="MFH4981693.1"/>
    </source>
</evidence>
<name>A0ABD6EP96_9BILA</name>
<dbReference type="PANTHER" id="PTHR13405:SF11">
    <property type="entry name" value="NUCLEAR PORE COMPLEX PROTEIN NUP133"/>
    <property type="match status" value="1"/>
</dbReference>
<reference evidence="5 6" key="1">
    <citation type="submission" date="2024-08" db="EMBL/GenBank/DDBJ databases">
        <title>Gnathostoma spinigerum genome.</title>
        <authorList>
            <person name="Gonzalez-Bertolin B."/>
            <person name="Monzon S."/>
            <person name="Zaballos A."/>
            <person name="Jimenez P."/>
            <person name="Dekumyoy P."/>
            <person name="Varona S."/>
            <person name="Cuesta I."/>
            <person name="Sumanam S."/>
            <person name="Adisakwattana P."/>
            <person name="Gasser R.B."/>
            <person name="Hernandez-Gonzalez A."/>
            <person name="Young N.D."/>
            <person name="Perteguer M.J."/>
        </authorList>
    </citation>
    <scope>NUCLEOTIDE SEQUENCE [LARGE SCALE GENOMIC DNA]</scope>
    <source>
        <strain evidence="5">AL3</strain>
        <tissue evidence="5">Liver</tissue>
    </source>
</reference>
<dbReference type="SUPFAM" id="SSF117289">
    <property type="entry name" value="Nucleoporin domain"/>
    <property type="match status" value="1"/>
</dbReference>
<gene>
    <name evidence="5" type="ORF">AB6A40_008402</name>
</gene>
<sequence>MVREEELVLESIAEDYPALIREALREPRDGCSFSASLFDRKYCCFIAERSLFIWQYGTQRNDSIPVRLQLPPCGLPYSVSTVCLYKKADSNAPGVLVVSPEGRIRHWVHLRCSFTETVIDLSGEVAYTVQCLDRSNSNNDNCNFLLSTTTGSLYILEIISEQIPSFRKKQRREKHSNINWRTLHKYAGRGLGSRISSLFFGSSTQNNARLVKVLICRWGARDVDDFDVSAGVLDNEVLSDVSARMYALIVRPQRLQLCCLETGDLTWETDVEEMLCEQFVQHLDLGTQSTRGTVTWIIDAIQARDGLVLLVAFCRLFASQKIHFGLAYFIDYDDTDAPTEVTWFNTFELLSSETFQYDSGQSLPLILQIPKNSIMLSHKSVEGILLFSPKSVHSIRLPDELTGAIKIPSIHFTLYRDTFISSACDSQYGYAFLTHKGTCRVRLLPKGFDASLSALPYAGSSVCDSGHSWKDSFESDYSILINAFDAFLRKDLATSSSILNVLLCRKNESVASLCVEYAVNLVDGKISVGANERPVICQDEMTSSAIPNEIEDQKRKAFGMFILFLRNLELDVKLNSVVHSCLSTNRTAISQLNELGEKLEIVHGLCQYLQENSTSYFKAAVSTLLRNRSSSAGDVDLALVDFIQEVSKVDELLPILIKVECDAVDACCDLASRMQVVDSFSSILLTFVEAVEQYRDEEPFSNFTGARWTQEEKILSALLCHLDLLFECLQQSGSGNISRIRDQAIVLSSFILGEQSKTARMNSSLIKKFLSVGEKQAAVELAERYEDFQTLIDLSLALPDSERRQKISEYKEMFGSSNFADFLHKYYIDHGKNSPYYLSEKEFGVFRSIMLFSPRI</sequence>
<keyword evidence="6" id="KW-1185">Reference proteome</keyword>
<evidence type="ECO:0000256" key="3">
    <source>
        <dbReference type="ARBA" id="ARBA00022448"/>
    </source>
</evidence>
<evidence type="ECO:0000256" key="1">
    <source>
        <dbReference type="ARBA" id="ARBA00004123"/>
    </source>
</evidence>
<dbReference type="GO" id="GO:0005643">
    <property type="term" value="C:nuclear pore"/>
    <property type="evidence" value="ECO:0007669"/>
    <property type="project" value="UniProtKB-ARBA"/>
</dbReference>
<comment type="similarity">
    <text evidence="2">Belongs to the nucleoporin Nup133 family.</text>
</comment>
<dbReference type="AlphaFoldDB" id="A0ABD6EP96"/>
<organism evidence="5 6">
    <name type="scientific">Gnathostoma spinigerum</name>
    <dbReference type="NCBI Taxonomy" id="75299"/>
    <lineage>
        <taxon>Eukaryota</taxon>
        <taxon>Metazoa</taxon>
        <taxon>Ecdysozoa</taxon>
        <taxon>Nematoda</taxon>
        <taxon>Chromadorea</taxon>
        <taxon>Rhabditida</taxon>
        <taxon>Spirurina</taxon>
        <taxon>Gnathostomatomorpha</taxon>
        <taxon>Gnathostomatoidea</taxon>
        <taxon>Gnathostomatidae</taxon>
        <taxon>Gnathostoma</taxon>
    </lineage>
</organism>
<evidence type="ECO:0000256" key="4">
    <source>
        <dbReference type="ARBA" id="ARBA00023242"/>
    </source>
</evidence>
<dbReference type="Proteomes" id="UP001608902">
    <property type="component" value="Unassembled WGS sequence"/>
</dbReference>
<protein>
    <submittedName>
        <fullName evidence="5">Uncharacterized protein</fullName>
    </submittedName>
</protein>
<evidence type="ECO:0000256" key="2">
    <source>
        <dbReference type="ARBA" id="ARBA00005569"/>
    </source>
</evidence>
<evidence type="ECO:0000313" key="6">
    <source>
        <dbReference type="Proteomes" id="UP001608902"/>
    </source>
</evidence>
<accession>A0ABD6EP96</accession>
<keyword evidence="3" id="KW-0813">Transport</keyword>
<dbReference type="Gene3D" id="2.130.10.10">
    <property type="entry name" value="YVTN repeat-like/Quinoprotein amine dehydrogenase"/>
    <property type="match status" value="1"/>
</dbReference>
<comment type="caution">
    <text evidence="5">The sequence shown here is derived from an EMBL/GenBank/DDBJ whole genome shotgun (WGS) entry which is preliminary data.</text>
</comment>
<keyword evidence="4" id="KW-0539">Nucleus</keyword>
<proteinExistence type="inferred from homology"/>